<dbReference type="EMBL" id="SRLO01017994">
    <property type="protein sequence ID" value="TNN23587.1"/>
    <property type="molecule type" value="Genomic_DNA"/>
</dbReference>
<proteinExistence type="predicted"/>
<protein>
    <submittedName>
        <fullName evidence="1">Uncharacterized protein</fullName>
    </submittedName>
</protein>
<dbReference type="AlphaFoldDB" id="A0A4Z2E4C6"/>
<name>A0A4Z2E4C6_9TELE</name>
<gene>
    <name evidence="1" type="ORF">EYF80_066291</name>
</gene>
<keyword evidence="2" id="KW-1185">Reference proteome</keyword>
<dbReference type="Proteomes" id="UP000314294">
    <property type="component" value="Unassembled WGS sequence"/>
</dbReference>
<evidence type="ECO:0000313" key="1">
    <source>
        <dbReference type="EMBL" id="TNN23587.1"/>
    </source>
</evidence>
<accession>A0A4Z2E4C6</accession>
<reference evidence="1 2" key="1">
    <citation type="submission" date="2019-03" db="EMBL/GenBank/DDBJ databases">
        <title>First draft genome of Liparis tanakae, snailfish: a comprehensive survey of snailfish specific genes.</title>
        <authorList>
            <person name="Kim W."/>
            <person name="Song I."/>
            <person name="Jeong J.-H."/>
            <person name="Kim D."/>
            <person name="Kim S."/>
            <person name="Ryu S."/>
            <person name="Song J.Y."/>
            <person name="Lee S.K."/>
        </authorList>
    </citation>
    <scope>NUCLEOTIDE SEQUENCE [LARGE SCALE GENOMIC DNA]</scope>
    <source>
        <tissue evidence="1">Muscle</tissue>
    </source>
</reference>
<organism evidence="1 2">
    <name type="scientific">Liparis tanakae</name>
    <name type="common">Tanaka's snailfish</name>
    <dbReference type="NCBI Taxonomy" id="230148"/>
    <lineage>
        <taxon>Eukaryota</taxon>
        <taxon>Metazoa</taxon>
        <taxon>Chordata</taxon>
        <taxon>Craniata</taxon>
        <taxon>Vertebrata</taxon>
        <taxon>Euteleostomi</taxon>
        <taxon>Actinopterygii</taxon>
        <taxon>Neopterygii</taxon>
        <taxon>Teleostei</taxon>
        <taxon>Neoteleostei</taxon>
        <taxon>Acanthomorphata</taxon>
        <taxon>Eupercaria</taxon>
        <taxon>Perciformes</taxon>
        <taxon>Cottioidei</taxon>
        <taxon>Cottales</taxon>
        <taxon>Liparidae</taxon>
        <taxon>Liparis</taxon>
    </lineage>
</organism>
<comment type="caution">
    <text evidence="1">The sequence shown here is derived from an EMBL/GenBank/DDBJ whole genome shotgun (WGS) entry which is preliminary data.</text>
</comment>
<evidence type="ECO:0000313" key="2">
    <source>
        <dbReference type="Proteomes" id="UP000314294"/>
    </source>
</evidence>
<sequence length="66" mass="7379">MVGRGAGPDTGGRRHGDVFHGLLYPTCTLDYATVKNKYVGKQSPRTRRWPPPKGGGASWFWFRCLN</sequence>